<evidence type="ECO:0000256" key="22">
    <source>
        <dbReference type="ARBA" id="ARBA00023268"/>
    </source>
</evidence>
<evidence type="ECO:0000256" key="5">
    <source>
        <dbReference type="ARBA" id="ARBA00005062"/>
    </source>
</evidence>
<keyword evidence="10 27" id="KW-0028">Amino-acid biosynthesis</keyword>
<dbReference type="InterPro" id="IPR005106">
    <property type="entry name" value="Asp/hSer_DH_NAD-bd"/>
</dbReference>
<evidence type="ECO:0000256" key="15">
    <source>
        <dbReference type="ARBA" id="ARBA00022777"/>
    </source>
</evidence>
<dbReference type="PANTHER" id="PTHR43070:SF5">
    <property type="entry name" value="HOMOSERINE DEHYDROGENASE"/>
    <property type="match status" value="1"/>
</dbReference>
<evidence type="ECO:0000256" key="11">
    <source>
        <dbReference type="ARBA" id="ARBA00022679"/>
    </source>
</evidence>
<keyword evidence="18 27" id="KW-0560">Oxidoreductase</keyword>
<reference evidence="31 32" key="1">
    <citation type="journal article" date="2022" name="Environ. Microbiol. Rep.">
        <title>Eco-phylogenetic analyses reveal divergent evolution of vitamin B12 metabolism in the marine bacterial family 'Psychromonadaceae'.</title>
        <authorList>
            <person name="Jin X."/>
            <person name="Yang Y."/>
            <person name="Cao H."/>
            <person name="Gao B."/>
            <person name="Zhao Z."/>
        </authorList>
    </citation>
    <scope>NUCLEOTIDE SEQUENCE [LARGE SCALE GENOMIC DNA]</scope>
    <source>
        <strain evidence="31 32">MKS20</strain>
    </source>
</reference>
<dbReference type="InterPro" id="IPR011147">
    <property type="entry name" value="Bifunc_Aspkin/hSer_DH"/>
</dbReference>
<evidence type="ECO:0000256" key="12">
    <source>
        <dbReference type="ARBA" id="ARBA00022697"/>
    </source>
</evidence>
<dbReference type="EC" id="2.7.2.4" evidence="27"/>
<dbReference type="InterPro" id="IPR049638">
    <property type="entry name" value="AK-HD"/>
</dbReference>
<dbReference type="Gene3D" id="1.20.120.1320">
    <property type="entry name" value="Aspartokinase, catalytic domain"/>
    <property type="match status" value="1"/>
</dbReference>
<keyword evidence="13" id="KW-0479">Metal-binding</keyword>
<comment type="catalytic activity">
    <reaction evidence="26">
        <text>L-homoserine + NAD(+) = L-aspartate 4-semialdehyde + NADH + H(+)</text>
        <dbReference type="Rhea" id="RHEA:15757"/>
        <dbReference type="ChEBI" id="CHEBI:15378"/>
        <dbReference type="ChEBI" id="CHEBI:57476"/>
        <dbReference type="ChEBI" id="CHEBI:57540"/>
        <dbReference type="ChEBI" id="CHEBI:57945"/>
        <dbReference type="ChEBI" id="CHEBI:537519"/>
        <dbReference type="EC" id="1.1.1.3"/>
    </reaction>
    <physiologicalReaction direction="right-to-left" evidence="26">
        <dbReference type="Rhea" id="RHEA:15759"/>
    </physiologicalReaction>
</comment>
<gene>
    <name evidence="31" type="ORF">K6Y31_05775</name>
</gene>
<comment type="function">
    <text evidence="23">Bifunctional aspartate kinase and homoserine dehydrogenase that catalyzes the first and the third steps toward the synthesis of lysine, methionine and threonine from aspartate.</text>
</comment>
<comment type="pathway">
    <text evidence="2 27">Amino-acid biosynthesis; L-lysine biosynthesis via DAP pathway; (S)-tetrahydrodipicolinate from L-aspartate: step 1/4.</text>
</comment>
<dbReference type="PIRSF" id="PIRSF000727">
    <property type="entry name" value="ThrA"/>
    <property type="match status" value="1"/>
</dbReference>
<dbReference type="InterPro" id="IPR001341">
    <property type="entry name" value="Asp_kinase"/>
</dbReference>
<dbReference type="InterPro" id="IPR018042">
    <property type="entry name" value="Aspartate_kinase_CS"/>
</dbReference>
<dbReference type="Gene3D" id="3.30.360.10">
    <property type="entry name" value="Dihydrodipicolinate Reductase, domain 2"/>
    <property type="match status" value="1"/>
</dbReference>
<evidence type="ECO:0000256" key="2">
    <source>
        <dbReference type="ARBA" id="ARBA00004766"/>
    </source>
</evidence>
<keyword evidence="20" id="KW-0915">Sodium</keyword>
<dbReference type="Pfam" id="PF03447">
    <property type="entry name" value="NAD_binding_3"/>
    <property type="match status" value="1"/>
</dbReference>
<protein>
    <recommendedName>
        <fullName evidence="27">Bifunctional aspartokinase/homoserine dehydrogenase</fullName>
    </recommendedName>
    <domain>
        <recommendedName>
            <fullName evidence="27">Aspartokinase</fullName>
            <ecNumber evidence="27">2.7.2.4</ecNumber>
        </recommendedName>
    </domain>
    <domain>
        <recommendedName>
            <fullName evidence="27">Homoserine dehydrogenase</fullName>
            <ecNumber evidence="27">1.1.1.3</ecNumber>
        </recommendedName>
    </domain>
</protein>
<evidence type="ECO:0000256" key="21">
    <source>
        <dbReference type="ARBA" id="ARBA00023167"/>
    </source>
</evidence>
<comment type="similarity">
    <text evidence="7 27">In the C-terminal section; belongs to the homoserine dehydrogenase family.</text>
</comment>
<dbReference type="Gene3D" id="3.30.2130.10">
    <property type="entry name" value="VC0802-like"/>
    <property type="match status" value="1"/>
</dbReference>
<dbReference type="PROSITE" id="PS01042">
    <property type="entry name" value="HOMOSER_DHGENASE"/>
    <property type="match status" value="1"/>
</dbReference>
<organism evidence="31 32">
    <name type="scientific">Motilimonas cestriensis</name>
    <dbReference type="NCBI Taxonomy" id="2742685"/>
    <lineage>
        <taxon>Bacteria</taxon>
        <taxon>Pseudomonadati</taxon>
        <taxon>Pseudomonadota</taxon>
        <taxon>Gammaproteobacteria</taxon>
        <taxon>Alteromonadales</taxon>
        <taxon>Alteromonadales genera incertae sedis</taxon>
        <taxon>Motilimonas</taxon>
    </lineage>
</organism>
<comment type="caution">
    <text evidence="31">The sequence shown here is derived from an EMBL/GenBank/DDBJ whole genome shotgun (WGS) entry which is preliminary data.</text>
</comment>
<keyword evidence="21" id="KW-0486">Methionine biosynthesis</keyword>
<comment type="catalytic activity">
    <reaction evidence="24">
        <text>L-aspartate + ATP = 4-phospho-L-aspartate + ADP</text>
        <dbReference type="Rhea" id="RHEA:23776"/>
        <dbReference type="ChEBI" id="CHEBI:29991"/>
        <dbReference type="ChEBI" id="CHEBI:30616"/>
        <dbReference type="ChEBI" id="CHEBI:57535"/>
        <dbReference type="ChEBI" id="CHEBI:456216"/>
        <dbReference type="EC" id="2.7.2.4"/>
    </reaction>
    <physiologicalReaction direction="left-to-right" evidence="24">
        <dbReference type="Rhea" id="RHEA:23777"/>
    </physiologicalReaction>
</comment>
<evidence type="ECO:0000256" key="10">
    <source>
        <dbReference type="ARBA" id="ARBA00022605"/>
    </source>
</evidence>
<feature type="domain" description="Aspartate/glutamate/uridylate kinase" evidence="28">
    <location>
        <begin position="6"/>
        <end position="275"/>
    </location>
</feature>
<evidence type="ECO:0000256" key="13">
    <source>
        <dbReference type="ARBA" id="ARBA00022723"/>
    </source>
</evidence>
<dbReference type="Gene3D" id="3.40.50.720">
    <property type="entry name" value="NAD(P)-binding Rossmann-like Domain"/>
    <property type="match status" value="1"/>
</dbReference>
<evidence type="ECO:0000256" key="7">
    <source>
        <dbReference type="ARBA" id="ARBA00007952"/>
    </source>
</evidence>
<dbReference type="InterPro" id="IPR019811">
    <property type="entry name" value="HDH_CS"/>
</dbReference>
<sequence length="806" mass="88728">MKQTRHVHKFGGSSLADPNCFRRVANIIEKHSSSTDLIVVSAAGKTTNRLIEIIEYAKDGDNAAAESLASLSDFQRNLATELLDGELQGDALVALDNDLTRLALILENKLDRYQTNEILSFGEVWSARLLATYLKQLGLKASWLDSRTYLSAEMSVQPVVDINLSREKLTQQLLGREQDRVVITGFFAADSEGHTVTLGRNGSDYSATVTGAIANAVSTTIWSDVAGVFSADPRKVKNAVLMERLSLDEAAELSRLGSPVLHARTLLPVIESSQRLSLRSSYAPDEGSTQIVRRQHKLGAAKIVTGLEQACIIEVELEQEQDLALANAALQADLNAHFVAPLVVHQDKKKNLIRLVYTPEVADSAFDVAKAYAHPLPEIKSVELRSGYSMVGLVGNGVSDNAEQCYRFYRALSTQPLEFIQACERKLSLVAVTREILLEPLLKTLHEALFKRPKRIGLVLFGTGNIGGQWLKLIQVEKAKVEQRFNQKLTLCGVFNHLGGIVDFDGFEPQEISNGFTPKPFIWEEMLSKLKRHPFDELVVLDITASESVSRYYPEFASRHFHVIAANKYAGSAELAFYNEVKQSFADHGGHWLYNATVGAGLPIQPTLAMLQGSGDTIQGISGIFSGTLSWLFQQYDGSIAFSELLDQAWQQGLTEPDPREDLSGNDVMRKLLILAREAGLNIEEKDIELQSLVPEELQQGSADDFMQKTHLLDELLAEKLAKATKQGKVLRYVARFDAEGKATVGLEALADNHAFANLLPCDNIFAIETNWYRTNPLIIQGPGAGREVTAGAIQADLISLCEKLA</sequence>
<comment type="pathway">
    <text evidence="3 27">Amino-acid biosynthesis; L-methionine biosynthesis via de novo pathway; L-homoserine from L-aspartate: step 1/3.</text>
</comment>
<keyword evidence="16 27" id="KW-0067">ATP-binding</keyword>
<evidence type="ECO:0000256" key="27">
    <source>
        <dbReference type="PIRNR" id="PIRNR000727"/>
    </source>
</evidence>
<accession>A0ABS8W9B9</accession>
<evidence type="ECO:0000313" key="32">
    <source>
        <dbReference type="Proteomes" id="UP001201273"/>
    </source>
</evidence>
<dbReference type="Pfam" id="PF00742">
    <property type="entry name" value="Homoserine_dh"/>
    <property type="match status" value="1"/>
</dbReference>
<keyword evidence="22" id="KW-0511">Multifunctional enzyme</keyword>
<evidence type="ECO:0000256" key="6">
    <source>
        <dbReference type="ARBA" id="ARBA00005139"/>
    </source>
</evidence>
<dbReference type="Pfam" id="PF00696">
    <property type="entry name" value="AA_kinase"/>
    <property type="match status" value="1"/>
</dbReference>
<name>A0ABS8W9B9_9GAMM</name>
<dbReference type="RefSeq" id="WP_233051869.1">
    <property type="nucleotide sequence ID" value="NZ_JAIMJA010000004.1"/>
</dbReference>
<dbReference type="NCBIfam" id="NF007003">
    <property type="entry name" value="PRK09466.1"/>
    <property type="match status" value="1"/>
</dbReference>
<evidence type="ECO:0000256" key="20">
    <source>
        <dbReference type="ARBA" id="ARBA00023053"/>
    </source>
</evidence>
<dbReference type="InterPro" id="IPR042199">
    <property type="entry name" value="AsparK_Bifunc_asparK/hSer_DH"/>
</dbReference>
<comment type="similarity">
    <text evidence="8 27">In the N-terminal section; belongs to the aspartokinase family.</text>
</comment>
<dbReference type="CDD" id="cd04243">
    <property type="entry name" value="AAK_AK-HSDH-like"/>
    <property type="match status" value="1"/>
</dbReference>
<dbReference type="PROSITE" id="PS00324">
    <property type="entry name" value="ASPARTOKINASE"/>
    <property type="match status" value="1"/>
</dbReference>
<comment type="subunit">
    <text evidence="9 27">Homotetramer.</text>
</comment>
<evidence type="ECO:0000256" key="26">
    <source>
        <dbReference type="ARBA" id="ARBA00049031"/>
    </source>
</evidence>
<evidence type="ECO:0000256" key="24">
    <source>
        <dbReference type="ARBA" id="ARBA00048561"/>
    </source>
</evidence>
<evidence type="ECO:0000256" key="19">
    <source>
        <dbReference type="ARBA" id="ARBA00023027"/>
    </source>
</evidence>
<dbReference type="EMBL" id="JAIMJA010000004">
    <property type="protein sequence ID" value="MCE2594318.1"/>
    <property type="molecule type" value="Genomic_DNA"/>
</dbReference>
<dbReference type="Proteomes" id="UP001201273">
    <property type="component" value="Unassembled WGS sequence"/>
</dbReference>
<feature type="domain" description="Aspartate/homoserine dehydrogenase NAD-binding" evidence="30">
    <location>
        <begin position="462"/>
        <end position="595"/>
    </location>
</feature>
<comment type="pathway">
    <text evidence="4 27">Amino-acid biosynthesis; L-threonine biosynthesis; L-threonine from L-aspartate: step 3/5.</text>
</comment>
<evidence type="ECO:0000256" key="18">
    <source>
        <dbReference type="ARBA" id="ARBA00023002"/>
    </source>
</evidence>
<evidence type="ECO:0000256" key="16">
    <source>
        <dbReference type="ARBA" id="ARBA00022840"/>
    </source>
</evidence>
<proteinExistence type="inferred from homology"/>
<keyword evidence="11 27" id="KW-0808">Transferase</keyword>
<evidence type="ECO:0000256" key="23">
    <source>
        <dbReference type="ARBA" id="ARBA00044938"/>
    </source>
</evidence>
<keyword evidence="14 27" id="KW-0547">Nucleotide-binding</keyword>
<evidence type="ECO:0000256" key="17">
    <source>
        <dbReference type="ARBA" id="ARBA00022857"/>
    </source>
</evidence>
<keyword evidence="15 27" id="KW-0418">Kinase</keyword>
<keyword evidence="19" id="KW-0520">NAD</keyword>
<evidence type="ECO:0000256" key="4">
    <source>
        <dbReference type="ARBA" id="ARBA00005056"/>
    </source>
</evidence>
<keyword evidence="17 27" id="KW-0521">NADP</keyword>
<comment type="pathway">
    <text evidence="5 27">Amino-acid biosynthesis; L-methionine biosynthesis via de novo pathway; L-homoserine from L-aspartate: step 3/3.</text>
</comment>
<evidence type="ECO:0000256" key="25">
    <source>
        <dbReference type="ARBA" id="ARBA00048841"/>
    </source>
</evidence>
<comment type="catalytic activity">
    <reaction evidence="25">
        <text>L-homoserine + NADP(+) = L-aspartate 4-semialdehyde + NADPH + H(+)</text>
        <dbReference type="Rhea" id="RHEA:15761"/>
        <dbReference type="ChEBI" id="CHEBI:15378"/>
        <dbReference type="ChEBI" id="CHEBI:57476"/>
        <dbReference type="ChEBI" id="CHEBI:57783"/>
        <dbReference type="ChEBI" id="CHEBI:58349"/>
        <dbReference type="ChEBI" id="CHEBI:537519"/>
        <dbReference type="EC" id="1.1.1.3"/>
    </reaction>
    <physiologicalReaction direction="right-to-left" evidence="25">
        <dbReference type="Rhea" id="RHEA:15763"/>
    </physiologicalReaction>
</comment>
<evidence type="ECO:0000259" key="29">
    <source>
        <dbReference type="Pfam" id="PF00742"/>
    </source>
</evidence>
<evidence type="ECO:0000259" key="28">
    <source>
        <dbReference type="Pfam" id="PF00696"/>
    </source>
</evidence>
<comment type="pathway">
    <text evidence="6 27">Amino-acid biosynthesis; L-threonine biosynthesis; L-threonine from L-aspartate: step 1/5.</text>
</comment>
<dbReference type="SUPFAM" id="SSF55347">
    <property type="entry name" value="Glyceraldehyde-3-phosphate dehydrogenase-like, C-terminal domain"/>
    <property type="match status" value="1"/>
</dbReference>
<comment type="cofactor">
    <cofactor evidence="1">
        <name>a metal cation</name>
        <dbReference type="ChEBI" id="CHEBI:25213"/>
    </cofactor>
</comment>
<evidence type="ECO:0000313" key="31">
    <source>
        <dbReference type="EMBL" id="MCE2594318.1"/>
    </source>
</evidence>
<dbReference type="InterPro" id="IPR001342">
    <property type="entry name" value="HDH_cat"/>
</dbReference>
<evidence type="ECO:0000256" key="9">
    <source>
        <dbReference type="ARBA" id="ARBA00011881"/>
    </source>
</evidence>
<dbReference type="SUPFAM" id="SSF51735">
    <property type="entry name" value="NAD(P)-binding Rossmann-fold domains"/>
    <property type="match status" value="1"/>
</dbReference>
<evidence type="ECO:0000256" key="3">
    <source>
        <dbReference type="ARBA" id="ARBA00004986"/>
    </source>
</evidence>
<evidence type="ECO:0000256" key="8">
    <source>
        <dbReference type="ARBA" id="ARBA00010046"/>
    </source>
</evidence>
<dbReference type="InterPro" id="IPR036291">
    <property type="entry name" value="NAD(P)-bd_dom_sf"/>
</dbReference>
<dbReference type="Gene3D" id="3.40.1160.10">
    <property type="entry name" value="Acetylglutamate kinase-like"/>
    <property type="match status" value="1"/>
</dbReference>
<dbReference type="EC" id="1.1.1.3" evidence="27"/>
<dbReference type="GO" id="GO:0016301">
    <property type="term" value="F:kinase activity"/>
    <property type="evidence" value="ECO:0007669"/>
    <property type="project" value="UniProtKB-KW"/>
</dbReference>
<evidence type="ECO:0000256" key="14">
    <source>
        <dbReference type="ARBA" id="ARBA00022741"/>
    </source>
</evidence>
<keyword evidence="12" id="KW-0791">Threonine biosynthesis</keyword>
<evidence type="ECO:0000259" key="30">
    <source>
        <dbReference type="Pfam" id="PF03447"/>
    </source>
</evidence>
<feature type="domain" description="Homoserine dehydrogenase catalytic" evidence="29">
    <location>
        <begin position="603"/>
        <end position="799"/>
    </location>
</feature>
<dbReference type="InterPro" id="IPR036393">
    <property type="entry name" value="AceGlu_kinase-like_sf"/>
</dbReference>
<keyword evidence="32" id="KW-1185">Reference proteome</keyword>
<dbReference type="PANTHER" id="PTHR43070">
    <property type="match status" value="1"/>
</dbReference>
<evidence type="ECO:0000256" key="1">
    <source>
        <dbReference type="ARBA" id="ARBA00001920"/>
    </source>
</evidence>
<dbReference type="SUPFAM" id="SSF53633">
    <property type="entry name" value="Carbamate kinase-like"/>
    <property type="match status" value="1"/>
</dbReference>
<dbReference type="NCBIfam" id="TIGR00657">
    <property type="entry name" value="asp_kinases"/>
    <property type="match status" value="1"/>
</dbReference>
<dbReference type="InterPro" id="IPR001048">
    <property type="entry name" value="Asp/Glu/Uridylate_kinase"/>
</dbReference>